<dbReference type="InterPro" id="IPR018499">
    <property type="entry name" value="Tetraspanin/Peripherin"/>
</dbReference>
<evidence type="ECO:0000313" key="7">
    <source>
        <dbReference type="EMBL" id="CBY39304.1"/>
    </source>
</evidence>
<feature type="region of interest" description="Disordered" evidence="5">
    <location>
        <begin position="272"/>
        <end position="298"/>
    </location>
</feature>
<dbReference type="EMBL" id="FN655492">
    <property type="protein sequence ID" value="CBY39304.1"/>
    <property type="molecule type" value="Genomic_DNA"/>
</dbReference>
<dbReference type="InterPro" id="IPR008952">
    <property type="entry name" value="Tetraspanin_EC2_sf"/>
</dbReference>
<sequence length="1037" mass="115932">MREVEFDQNLTKLLNSKFQRNSRKNSRDKEKNIPDEELDLSFEEPTELDAQHEFNETIQPKNTASADDFVPIDETFTENGRHTVLENKIQLVDIKKKGPKKSGGKQDVQISLGRGNLIDPRDQKGKSFRELINGINDQQPLGQADIERMILEKGKQTKEQEPDAYKDTFLPGQQEPAEEIFNDPMVAAYRALTKRDVDEESDLTEAIVTRKLERAPEPERLSKNEKVADFSYPSVALGKRGLKPQKKFDVETPEKKNILSLMDPNEIVEQFIPKGEETSDELEEKNNEPPKKSKLGPIILPEAIGLERCKITGPGGKKELIKEEIKNVDIVQIKAAPKEDPPKTEEIIEDKEKLERLEKAKGQGEPSEIVLQNPELSILEERKKKRIPKEESPNPTKEKVTKNSKDETLIEITAPGAIPNFGKKSKPAAEKQNFESVFISTDTGQPVDAMINTLNSLGVLGSKSLEINASAPAGVIDPDVNLNEQLGKIGVEGDPNDLEIFPLATGPIADIEIHRTDHLGNTEVKVETLKRQENQRDFNQLHLDDYEDEATSIEKSSKMDAPDVIKGEDSGETGEKSQEEQDDIAALPAISPRNFGKPLIPVENISAWEDPDKSIHVDVPNEIEIDDPLEQELEERDDLGLPIEDKRQTIERIHQSHESSRIQSNRQSRAPSPPLVEDLAEANRFSGKLPLIPKSQKPPKRSCISFLYRYFFFFINLSFFVVGCIAIGFGIYGVIKVRWDGLTDPVLICSDPAFFCLCLGLLVVLVSINGALGFLRCHLLILNFFAWMLILLFLAFFGAGIAFWILSAKVMRIFKYASLAAVFHYNHHGGTKPTRWALSRMVDFTQSRLQCCGSSGLEDWTQSAIVCVPKNPASNLDFLPAMPQFEPQRQLPSNPFDAFKPIPKKPAPTAAEPSKPATTPLVPELFPSQSTTPQTDKVSSTTKPIELAFTRPTVRQTLYMRPTSNPIMIKPSTEKDEVDKIEEENLRTRFQPDKCRIPESCCAGGGLGGGYCGTNVIEKPYLTGTIKSAAAEPELRR</sequence>
<reference evidence="7" key="1">
    <citation type="journal article" date="2010" name="Science">
        <title>Plasticity of animal genome architecture unmasked by rapid evolution of a pelagic tunicate.</title>
        <authorList>
            <person name="Denoeud F."/>
            <person name="Henriet S."/>
            <person name="Mungpakdee S."/>
            <person name="Aury J.M."/>
            <person name="Da Silva C."/>
            <person name="Brinkmann H."/>
            <person name="Mikhaleva J."/>
            <person name="Olsen L.C."/>
            <person name="Jubin C."/>
            <person name="Canestro C."/>
            <person name="Bouquet J.M."/>
            <person name="Danks G."/>
            <person name="Poulain J."/>
            <person name="Campsteijn C."/>
            <person name="Adamski M."/>
            <person name="Cross I."/>
            <person name="Yadetie F."/>
            <person name="Muffato M."/>
            <person name="Louis A."/>
            <person name="Butcher S."/>
            <person name="Tsagkogeorga G."/>
            <person name="Konrad A."/>
            <person name="Singh S."/>
            <person name="Jensen M.F."/>
            <person name="Cong E.H."/>
            <person name="Eikeseth-Otteraa H."/>
            <person name="Noel B."/>
            <person name="Anthouard V."/>
            <person name="Porcel B.M."/>
            <person name="Kachouri-Lafond R."/>
            <person name="Nishino A."/>
            <person name="Ugolini M."/>
            <person name="Chourrout P."/>
            <person name="Nishida H."/>
            <person name="Aasland R."/>
            <person name="Huzurbazar S."/>
            <person name="Westhof E."/>
            <person name="Delsuc F."/>
            <person name="Lehrach H."/>
            <person name="Reinhardt R."/>
            <person name="Weissenbach J."/>
            <person name="Roy S.W."/>
            <person name="Artiguenave F."/>
            <person name="Postlethwait J.H."/>
            <person name="Manak J.R."/>
            <person name="Thompson E.M."/>
            <person name="Jaillon O."/>
            <person name="Du Pasquier L."/>
            <person name="Boudinot P."/>
            <person name="Liberles D.A."/>
            <person name="Volff J.N."/>
            <person name="Philippe H."/>
            <person name="Lenhard B."/>
            <person name="Roest Crollius H."/>
            <person name="Wincker P."/>
            <person name="Chourrout D."/>
        </authorList>
    </citation>
    <scope>NUCLEOTIDE SEQUENCE [LARGE SCALE GENOMIC DNA]</scope>
</reference>
<feature type="transmembrane region" description="Helical" evidence="6">
    <location>
        <begin position="784"/>
        <end position="806"/>
    </location>
</feature>
<evidence type="ECO:0000256" key="5">
    <source>
        <dbReference type="SAM" id="MobiDB-lite"/>
    </source>
</evidence>
<evidence type="ECO:0000256" key="3">
    <source>
        <dbReference type="ARBA" id="ARBA00022989"/>
    </source>
</evidence>
<dbReference type="GO" id="GO:0016020">
    <property type="term" value="C:membrane"/>
    <property type="evidence" value="ECO:0007669"/>
    <property type="project" value="UniProtKB-SubCell"/>
</dbReference>
<organism evidence="7">
    <name type="scientific">Oikopleura dioica</name>
    <name type="common">Tunicate</name>
    <dbReference type="NCBI Taxonomy" id="34765"/>
    <lineage>
        <taxon>Eukaryota</taxon>
        <taxon>Metazoa</taxon>
        <taxon>Chordata</taxon>
        <taxon>Tunicata</taxon>
        <taxon>Appendicularia</taxon>
        <taxon>Copelata</taxon>
        <taxon>Oikopleuridae</taxon>
        <taxon>Oikopleura</taxon>
    </lineage>
</organism>
<feature type="compositionally biased region" description="Basic and acidic residues" evidence="5">
    <location>
        <begin position="555"/>
        <end position="579"/>
    </location>
</feature>
<keyword evidence="4 6" id="KW-0472">Membrane</keyword>
<feature type="transmembrane region" description="Helical" evidence="6">
    <location>
        <begin position="753"/>
        <end position="772"/>
    </location>
</feature>
<dbReference type="Proteomes" id="UP000011014">
    <property type="component" value="Unassembled WGS sequence"/>
</dbReference>
<evidence type="ECO:0000256" key="6">
    <source>
        <dbReference type="SAM" id="Phobius"/>
    </source>
</evidence>
<dbReference type="SUPFAM" id="SSF48652">
    <property type="entry name" value="Tetraspanin"/>
    <property type="match status" value="1"/>
</dbReference>
<dbReference type="PRINTS" id="PR00259">
    <property type="entry name" value="TMFOUR"/>
</dbReference>
<dbReference type="Pfam" id="PF00335">
    <property type="entry name" value="Tetraspanin"/>
    <property type="match status" value="1"/>
</dbReference>
<feature type="compositionally biased region" description="Acidic residues" evidence="5">
    <location>
        <begin position="35"/>
        <end position="47"/>
    </location>
</feature>
<keyword evidence="3 6" id="KW-1133">Transmembrane helix</keyword>
<evidence type="ECO:0000256" key="4">
    <source>
        <dbReference type="ARBA" id="ARBA00023136"/>
    </source>
</evidence>
<evidence type="ECO:0000256" key="1">
    <source>
        <dbReference type="ARBA" id="ARBA00004141"/>
    </source>
</evidence>
<feature type="region of interest" description="Disordered" evidence="5">
    <location>
        <begin position="901"/>
        <end position="942"/>
    </location>
</feature>
<feature type="region of interest" description="Disordered" evidence="5">
    <location>
        <begin position="549"/>
        <end position="589"/>
    </location>
</feature>
<feature type="compositionally biased region" description="Basic and acidic residues" evidence="5">
    <location>
        <begin position="388"/>
        <end position="405"/>
    </location>
</feature>
<dbReference type="AlphaFoldDB" id="E4YV15"/>
<proteinExistence type="predicted"/>
<gene>
    <name evidence="7" type="ORF">GSOID_T00019863001</name>
</gene>
<feature type="compositionally biased region" description="Polar residues" evidence="5">
    <location>
        <begin position="927"/>
        <end position="942"/>
    </location>
</feature>
<name>E4YV15_OIKDI</name>
<feature type="compositionally biased region" description="Low complexity" evidence="5">
    <location>
        <begin position="907"/>
        <end position="920"/>
    </location>
</feature>
<protein>
    <submittedName>
        <fullName evidence="7">Uncharacterized protein</fullName>
    </submittedName>
</protein>
<dbReference type="PANTHER" id="PTHR19282">
    <property type="entry name" value="TETRASPANIN"/>
    <property type="match status" value="1"/>
</dbReference>
<feature type="transmembrane region" description="Helical" evidence="6">
    <location>
        <begin position="707"/>
        <end position="732"/>
    </location>
</feature>
<feature type="region of interest" description="Disordered" evidence="5">
    <location>
        <begin position="15"/>
        <end position="50"/>
    </location>
</feature>
<comment type="subcellular location">
    <subcellularLocation>
        <location evidence="1">Membrane</location>
        <topology evidence="1">Multi-pass membrane protein</topology>
    </subcellularLocation>
</comment>
<feature type="region of interest" description="Disordered" evidence="5">
    <location>
        <begin position="381"/>
        <end position="405"/>
    </location>
</feature>
<feature type="region of interest" description="Disordered" evidence="5">
    <location>
        <begin position="653"/>
        <end position="673"/>
    </location>
</feature>
<accession>E4YV15</accession>
<evidence type="ECO:0000256" key="2">
    <source>
        <dbReference type="ARBA" id="ARBA00022692"/>
    </source>
</evidence>
<keyword evidence="2 6" id="KW-0812">Transmembrane</keyword>
<dbReference type="Gene3D" id="1.10.1450.10">
    <property type="entry name" value="Tetraspanin"/>
    <property type="match status" value="1"/>
</dbReference>
<dbReference type="PANTHER" id="PTHR19282:SF417">
    <property type="entry name" value="TETRASPANIN TSPA-RELATED"/>
    <property type="match status" value="1"/>
</dbReference>
<feature type="compositionally biased region" description="Polar residues" evidence="5">
    <location>
        <begin position="661"/>
        <end position="670"/>
    </location>
</feature>
<feature type="compositionally biased region" description="Basic and acidic residues" evidence="5">
    <location>
        <begin position="25"/>
        <end position="34"/>
    </location>
</feature>